<dbReference type="CDD" id="cd06171">
    <property type="entry name" value="Sigma70_r4"/>
    <property type="match status" value="1"/>
</dbReference>
<dbReference type="InterPro" id="IPR039425">
    <property type="entry name" value="RNA_pol_sigma-70-like"/>
</dbReference>
<dbReference type="GO" id="GO:0016987">
    <property type="term" value="F:sigma factor activity"/>
    <property type="evidence" value="ECO:0007669"/>
    <property type="project" value="UniProtKB-KW"/>
</dbReference>
<evidence type="ECO:0000256" key="3">
    <source>
        <dbReference type="ARBA" id="ARBA00023082"/>
    </source>
</evidence>
<dbReference type="InterPro" id="IPR007627">
    <property type="entry name" value="RNA_pol_sigma70_r2"/>
</dbReference>
<dbReference type="InterPro" id="IPR036388">
    <property type="entry name" value="WH-like_DNA-bd_sf"/>
</dbReference>
<comment type="similarity">
    <text evidence="1">Belongs to the sigma-70 factor family. ECF subfamily.</text>
</comment>
<feature type="domain" description="RNA polymerase sigma-70 region 2" evidence="5">
    <location>
        <begin position="41"/>
        <end position="107"/>
    </location>
</feature>
<dbReference type="GO" id="GO:0003677">
    <property type="term" value="F:DNA binding"/>
    <property type="evidence" value="ECO:0007669"/>
    <property type="project" value="InterPro"/>
</dbReference>
<dbReference type="NCBIfam" id="NF009180">
    <property type="entry name" value="PRK12528.1"/>
    <property type="match status" value="1"/>
</dbReference>
<dbReference type="Pfam" id="PF04542">
    <property type="entry name" value="Sigma70_r2"/>
    <property type="match status" value="1"/>
</dbReference>
<dbReference type="SUPFAM" id="SSF88946">
    <property type="entry name" value="Sigma2 domain of RNA polymerase sigma factors"/>
    <property type="match status" value="1"/>
</dbReference>
<dbReference type="InterPro" id="IPR014284">
    <property type="entry name" value="RNA_pol_sigma-70_dom"/>
</dbReference>
<evidence type="ECO:0000256" key="2">
    <source>
        <dbReference type="ARBA" id="ARBA00023015"/>
    </source>
</evidence>
<sequence length="199" mass="22409">MVTITICDVHQARARPGPRWPDRKGPVLSTGYLYPTHVEALYCDHHSWLKGWLHRRLGNADQAADLAHDTFIRLLSSERVPAALDEPRAFLTTVAQRLVSNHWRREKLEKAYLEALAQAPVEMACSPETHAILLETLLELDRLLDGLPAIVRRAFLLSQLDGHTHAQVAESLGVSIPTVKRYVVKALQRCYFADLSFTG</sequence>
<dbReference type="NCBIfam" id="TIGR02937">
    <property type="entry name" value="sigma70-ECF"/>
    <property type="match status" value="1"/>
</dbReference>
<dbReference type="OrthoDB" id="8654550at2"/>
<dbReference type="SUPFAM" id="SSF88659">
    <property type="entry name" value="Sigma3 and sigma4 domains of RNA polymerase sigma factors"/>
    <property type="match status" value="1"/>
</dbReference>
<organism evidence="7 8">
    <name type="scientific">Bordetella genomosp. 8</name>
    <dbReference type="NCBI Taxonomy" id="1416806"/>
    <lineage>
        <taxon>Bacteria</taxon>
        <taxon>Pseudomonadati</taxon>
        <taxon>Pseudomonadota</taxon>
        <taxon>Betaproteobacteria</taxon>
        <taxon>Burkholderiales</taxon>
        <taxon>Alcaligenaceae</taxon>
        <taxon>Bordetella</taxon>
    </lineage>
</organism>
<dbReference type="AlphaFoldDB" id="A0A1W6YGI9"/>
<dbReference type="PANTHER" id="PTHR43133">
    <property type="entry name" value="RNA POLYMERASE ECF-TYPE SIGMA FACTO"/>
    <property type="match status" value="1"/>
</dbReference>
<dbReference type="Gene3D" id="1.10.10.10">
    <property type="entry name" value="Winged helix-like DNA-binding domain superfamily/Winged helix DNA-binding domain"/>
    <property type="match status" value="1"/>
</dbReference>
<dbReference type="KEGG" id="bgv:CAL12_04320"/>
<evidence type="ECO:0000313" key="7">
    <source>
        <dbReference type="EMBL" id="ARP80128.1"/>
    </source>
</evidence>
<dbReference type="Gene3D" id="1.10.1740.10">
    <property type="match status" value="1"/>
</dbReference>
<evidence type="ECO:0000259" key="5">
    <source>
        <dbReference type="Pfam" id="PF04542"/>
    </source>
</evidence>
<evidence type="ECO:0000313" key="8">
    <source>
        <dbReference type="Proteomes" id="UP000194151"/>
    </source>
</evidence>
<keyword evidence="3" id="KW-0731">Sigma factor</keyword>
<dbReference type="GO" id="GO:0006352">
    <property type="term" value="P:DNA-templated transcription initiation"/>
    <property type="evidence" value="ECO:0007669"/>
    <property type="project" value="InterPro"/>
</dbReference>
<dbReference type="PANTHER" id="PTHR43133:SF63">
    <property type="entry name" value="RNA POLYMERASE SIGMA FACTOR FECI-RELATED"/>
    <property type="match status" value="1"/>
</dbReference>
<gene>
    <name evidence="7" type="ORF">CAL12_04320</name>
</gene>
<reference evidence="7 8" key="1">
    <citation type="submission" date="2017-05" db="EMBL/GenBank/DDBJ databases">
        <title>Complete and WGS of Bordetella genogroups.</title>
        <authorList>
            <person name="Spilker T."/>
            <person name="LiPuma J."/>
        </authorList>
    </citation>
    <scope>NUCLEOTIDE SEQUENCE [LARGE SCALE GENOMIC DNA]</scope>
    <source>
        <strain evidence="7 8">AU19157</strain>
    </source>
</reference>
<feature type="domain" description="RNA polymerase sigma factor 70 region 4 type 2" evidence="6">
    <location>
        <begin position="138"/>
        <end position="190"/>
    </location>
</feature>
<protein>
    <submittedName>
        <fullName evidence="7">RNA polymerase subunit sigma</fullName>
    </submittedName>
</protein>
<accession>A0A1W6YGI9</accession>
<keyword evidence="2" id="KW-0805">Transcription regulation</keyword>
<evidence type="ECO:0000256" key="1">
    <source>
        <dbReference type="ARBA" id="ARBA00010641"/>
    </source>
</evidence>
<proteinExistence type="inferred from homology"/>
<evidence type="ECO:0000259" key="6">
    <source>
        <dbReference type="Pfam" id="PF08281"/>
    </source>
</evidence>
<dbReference type="InterPro" id="IPR013324">
    <property type="entry name" value="RNA_pol_sigma_r3/r4-like"/>
</dbReference>
<keyword evidence="4" id="KW-0804">Transcription</keyword>
<name>A0A1W6YGI9_9BORD</name>
<keyword evidence="8" id="KW-1185">Reference proteome</keyword>
<dbReference type="Pfam" id="PF08281">
    <property type="entry name" value="Sigma70_r4_2"/>
    <property type="match status" value="1"/>
</dbReference>
<dbReference type="EMBL" id="CP021108">
    <property type="protein sequence ID" value="ARP80128.1"/>
    <property type="molecule type" value="Genomic_DNA"/>
</dbReference>
<dbReference type="STRING" id="1416806.CAL12_04320"/>
<dbReference type="InterPro" id="IPR013249">
    <property type="entry name" value="RNA_pol_sigma70_r4_t2"/>
</dbReference>
<dbReference type="Proteomes" id="UP000194151">
    <property type="component" value="Chromosome"/>
</dbReference>
<evidence type="ECO:0000256" key="4">
    <source>
        <dbReference type="ARBA" id="ARBA00023163"/>
    </source>
</evidence>
<dbReference type="InterPro" id="IPR013325">
    <property type="entry name" value="RNA_pol_sigma_r2"/>
</dbReference>